<evidence type="ECO:0000256" key="1">
    <source>
        <dbReference type="SAM" id="MobiDB-lite"/>
    </source>
</evidence>
<dbReference type="RefSeq" id="WP_144229159.1">
    <property type="nucleotide sequence ID" value="NZ_CBCRVV010000046.1"/>
</dbReference>
<dbReference type="OrthoDB" id="3078361at2"/>
<dbReference type="Proteomes" id="UP000315648">
    <property type="component" value="Unassembled WGS sequence"/>
</dbReference>
<gene>
    <name evidence="2" type="ORF">FPL22_05785</name>
</gene>
<protein>
    <submittedName>
        <fullName evidence="2">Uncharacterized protein</fullName>
    </submittedName>
</protein>
<name>A0A556QQA7_9BACT</name>
<reference evidence="2 3" key="1">
    <citation type="submission" date="2019-07" db="EMBL/GenBank/DDBJ databases">
        <title>Description of 53C-WASEF.</title>
        <authorList>
            <person name="Pitt A."/>
            <person name="Hahn M.W."/>
        </authorList>
    </citation>
    <scope>NUCLEOTIDE SEQUENCE [LARGE SCALE GENOMIC DNA]</scope>
    <source>
        <strain evidence="2 3">53C-WASEF</strain>
    </source>
</reference>
<comment type="caution">
    <text evidence="2">The sequence shown here is derived from an EMBL/GenBank/DDBJ whole genome shotgun (WGS) entry which is preliminary data.</text>
</comment>
<dbReference type="EMBL" id="VMBG01000001">
    <property type="protein sequence ID" value="TSJ78818.1"/>
    <property type="molecule type" value="Genomic_DNA"/>
</dbReference>
<keyword evidence="3" id="KW-1185">Reference proteome</keyword>
<dbReference type="AlphaFoldDB" id="A0A556QQA7"/>
<evidence type="ECO:0000313" key="3">
    <source>
        <dbReference type="Proteomes" id="UP000315648"/>
    </source>
</evidence>
<proteinExistence type="predicted"/>
<organism evidence="2 3">
    <name type="scientific">Rariglobus hedericola</name>
    <dbReference type="NCBI Taxonomy" id="2597822"/>
    <lineage>
        <taxon>Bacteria</taxon>
        <taxon>Pseudomonadati</taxon>
        <taxon>Verrucomicrobiota</taxon>
        <taxon>Opitutia</taxon>
        <taxon>Opitutales</taxon>
        <taxon>Opitutaceae</taxon>
        <taxon>Rariglobus</taxon>
    </lineage>
</organism>
<accession>A0A556QQA7</accession>
<sequence length="233" mass="26067">MGGNSLEIDFTKPDDAKLKSTWSDTIDISPQGLGWDSSPASARNGWIQTSPLATGLSWRPASSVTARVMIEPDSQPIQLASGQTSTPWIGSVFARYSPDRKNWSSWQALTPAYSTDGTPTTKRIFTALLSVPDREQKEYRALISAYSQLDVEWKSDEEAAVKWILKKDPRFFERSLPFVGYVEFLFEASFYGSQRITSFKSSVSYGIGGMASVPKDPKNKRNQDFSPWRFQAP</sequence>
<feature type="region of interest" description="Disordered" evidence="1">
    <location>
        <begin position="213"/>
        <end position="233"/>
    </location>
</feature>
<evidence type="ECO:0000313" key="2">
    <source>
        <dbReference type="EMBL" id="TSJ78818.1"/>
    </source>
</evidence>